<proteinExistence type="predicted"/>
<dbReference type="GO" id="GO:0050897">
    <property type="term" value="F:cobalt ion binding"/>
    <property type="evidence" value="ECO:0007669"/>
    <property type="project" value="InterPro"/>
</dbReference>
<dbReference type="Pfam" id="PF05996">
    <property type="entry name" value="Fe_bilin_red"/>
    <property type="match status" value="1"/>
</dbReference>
<dbReference type="STRING" id="575540.Isop_0940"/>
<dbReference type="InParanoid" id="E8R3G2"/>
<gene>
    <name evidence="1" type="ordered locus">Isop_0940</name>
</gene>
<dbReference type="InterPro" id="IPR009249">
    <property type="entry name" value="Ferredoxin-dep_bilin_Rdtase"/>
</dbReference>
<name>E8R3G2_ISOPI</name>
<sequence length="295" mass="32937">MLDLVGWTRTDALNFLGPLGWLPEDRPTRFRRMELGGSGAESGRPLVIESEGWVEVGGRLNLKYARVRSALLDIATIMCYPTASPELLPIFAAEWVVVARKCHALILDVETVTADSPLRARMEPIFKPLARPYQEAIPENRERPEWFNQIATPWAIYGAAELEILPVVRAAFRAYLDQTIERFYKPALPAASSGGDHPDVVRYKHHHAINSPGYPLFRAKMGEELAREFLFNWHFGPPRIPRARVETVTGSGEHRLFADNPELLAALAAEADARVSVSHPHLTVKPKTQPPASLA</sequence>
<reference evidence="1 2" key="2">
    <citation type="journal article" date="2011" name="Stand. Genomic Sci.">
        <title>Complete genome sequence of Isosphaera pallida type strain (IS1B).</title>
        <authorList>
            <consortium name="US DOE Joint Genome Institute (JGI-PGF)"/>
            <person name="Goker M."/>
            <person name="Cleland D."/>
            <person name="Saunders E."/>
            <person name="Lapidus A."/>
            <person name="Nolan M."/>
            <person name="Lucas S."/>
            <person name="Hammon N."/>
            <person name="Deshpande S."/>
            <person name="Cheng J.F."/>
            <person name="Tapia R."/>
            <person name="Han C."/>
            <person name="Goodwin L."/>
            <person name="Pitluck S."/>
            <person name="Liolios K."/>
            <person name="Pagani I."/>
            <person name="Ivanova N."/>
            <person name="Mavromatis K."/>
            <person name="Pati A."/>
            <person name="Chen A."/>
            <person name="Palaniappan K."/>
            <person name="Land M."/>
            <person name="Hauser L."/>
            <person name="Chang Y.J."/>
            <person name="Jeffries C.D."/>
            <person name="Detter J.C."/>
            <person name="Beck B."/>
            <person name="Woyke T."/>
            <person name="Bristow J."/>
            <person name="Eisen J.A."/>
            <person name="Markowitz V."/>
            <person name="Hugenholtz P."/>
            <person name="Kyrpides N.C."/>
            <person name="Klenk H.P."/>
        </authorList>
    </citation>
    <scope>NUCLEOTIDE SEQUENCE [LARGE SCALE GENOMIC DNA]</scope>
    <source>
        <strain evidence="2">ATCC 43644 / DSM 9630 / IS1B</strain>
    </source>
</reference>
<dbReference type="GO" id="GO:0016636">
    <property type="term" value="F:oxidoreductase activity, acting on the CH-CH group of donors, iron-sulfur protein as acceptor"/>
    <property type="evidence" value="ECO:0007669"/>
    <property type="project" value="InterPro"/>
</dbReference>
<dbReference type="GO" id="GO:0010024">
    <property type="term" value="P:phytochromobilin biosynthetic process"/>
    <property type="evidence" value="ECO:0007669"/>
    <property type="project" value="InterPro"/>
</dbReference>
<accession>E8R3G2</accession>
<dbReference type="OrthoDB" id="1550658at2"/>
<dbReference type="RefSeq" id="WP_013563818.1">
    <property type="nucleotide sequence ID" value="NC_014962.1"/>
</dbReference>
<dbReference type="Gene3D" id="3.40.1500.20">
    <property type="match status" value="1"/>
</dbReference>
<dbReference type="EMBL" id="CP002353">
    <property type="protein sequence ID" value="ADV61529.1"/>
    <property type="molecule type" value="Genomic_DNA"/>
</dbReference>
<dbReference type="AlphaFoldDB" id="E8R3G2"/>
<evidence type="ECO:0000313" key="1">
    <source>
        <dbReference type="EMBL" id="ADV61529.1"/>
    </source>
</evidence>
<protein>
    <submittedName>
        <fullName evidence="1">Uncharacterized protein</fullName>
    </submittedName>
</protein>
<dbReference type="KEGG" id="ipa:Isop_0940"/>
<keyword evidence="2" id="KW-1185">Reference proteome</keyword>
<dbReference type="HOGENOM" id="CLU_1136464_0_0_0"/>
<organism evidence="1 2">
    <name type="scientific">Isosphaera pallida (strain ATCC 43644 / DSM 9630 / IS1B)</name>
    <dbReference type="NCBI Taxonomy" id="575540"/>
    <lineage>
        <taxon>Bacteria</taxon>
        <taxon>Pseudomonadati</taxon>
        <taxon>Planctomycetota</taxon>
        <taxon>Planctomycetia</taxon>
        <taxon>Isosphaerales</taxon>
        <taxon>Isosphaeraceae</taxon>
        <taxon>Isosphaera</taxon>
    </lineage>
</organism>
<reference key="1">
    <citation type="submission" date="2010-11" db="EMBL/GenBank/DDBJ databases">
        <title>The complete sequence of chromosome of Isophaera pallida ATCC 43644.</title>
        <authorList>
            <consortium name="US DOE Joint Genome Institute (JGI-PGF)"/>
            <person name="Lucas S."/>
            <person name="Copeland A."/>
            <person name="Lapidus A."/>
            <person name="Bruce D."/>
            <person name="Goodwin L."/>
            <person name="Pitluck S."/>
            <person name="Kyrpides N."/>
            <person name="Mavromatis K."/>
            <person name="Pagani I."/>
            <person name="Ivanova N."/>
            <person name="Saunders E."/>
            <person name="Brettin T."/>
            <person name="Detter J.C."/>
            <person name="Han C."/>
            <person name="Tapia R."/>
            <person name="Land M."/>
            <person name="Hauser L."/>
            <person name="Markowitz V."/>
            <person name="Cheng J.-F."/>
            <person name="Hugenholtz P."/>
            <person name="Woyke T."/>
            <person name="Wu D."/>
            <person name="Eisen J.A."/>
        </authorList>
    </citation>
    <scope>NUCLEOTIDE SEQUENCE</scope>
    <source>
        <strain>ATCC 43644</strain>
    </source>
</reference>
<dbReference type="Proteomes" id="UP000008631">
    <property type="component" value="Chromosome"/>
</dbReference>
<evidence type="ECO:0000313" key="2">
    <source>
        <dbReference type="Proteomes" id="UP000008631"/>
    </source>
</evidence>